<dbReference type="GO" id="GO:0055085">
    <property type="term" value="P:transmembrane transport"/>
    <property type="evidence" value="ECO:0007669"/>
    <property type="project" value="TreeGrafter"/>
</dbReference>
<dbReference type="InterPro" id="IPR005618">
    <property type="entry name" value="OMPW"/>
</dbReference>
<gene>
    <name evidence="3" type="ORF">KCG34_02000</name>
</gene>
<sequence length="215" mass="22697">MKNSLYLAAGAAALFVCTAAYADDYTPSKAGSWIVDLRGTGVLPANTDAIKTAAGADTGLKTHISDSYVPTLGITYFITDHISTELVLGTSHHKIKAVGPGVDLEVRDAWVLPPILTVQYRPAPASRLNPYLGAGLNYMWFYAGSGKNGFSVKVPNGVGYAVQGGADIALKGPWTLNVDVKKVFFETDAKVNGGALYSHVHLDPIVASVGIGRKF</sequence>
<dbReference type="SUPFAM" id="SSF56925">
    <property type="entry name" value="OMPA-like"/>
    <property type="match status" value="1"/>
</dbReference>
<dbReference type="PANTHER" id="PTHR36920:SF1">
    <property type="entry name" value="OUTER MEMBRANE PROTEIN W"/>
    <property type="match status" value="1"/>
</dbReference>
<dbReference type="PANTHER" id="PTHR36920">
    <property type="match status" value="1"/>
</dbReference>
<dbReference type="EMBL" id="CP073078">
    <property type="protein sequence ID" value="QUD88684.1"/>
    <property type="molecule type" value="Genomic_DNA"/>
</dbReference>
<feature type="chain" id="PRO_5038007423" evidence="2">
    <location>
        <begin position="23"/>
        <end position="215"/>
    </location>
</feature>
<dbReference type="GO" id="GO:0019867">
    <property type="term" value="C:outer membrane"/>
    <property type="evidence" value="ECO:0007669"/>
    <property type="project" value="InterPro"/>
</dbReference>
<name>A0A975G0S6_9CAUL</name>
<dbReference type="Proteomes" id="UP000676409">
    <property type="component" value="Chromosome"/>
</dbReference>
<feature type="signal peptide" evidence="2">
    <location>
        <begin position="1"/>
        <end position="22"/>
    </location>
</feature>
<evidence type="ECO:0000313" key="4">
    <source>
        <dbReference type="Proteomes" id="UP000676409"/>
    </source>
</evidence>
<evidence type="ECO:0000256" key="2">
    <source>
        <dbReference type="SAM" id="SignalP"/>
    </source>
</evidence>
<dbReference type="Gene3D" id="2.40.160.20">
    <property type="match status" value="1"/>
</dbReference>
<dbReference type="InterPro" id="IPR011250">
    <property type="entry name" value="OMP/PagP_B-barrel"/>
</dbReference>
<dbReference type="RefSeq" id="WP_211938734.1">
    <property type="nucleotide sequence ID" value="NZ_CP073078.1"/>
</dbReference>
<keyword evidence="4" id="KW-1185">Reference proteome</keyword>
<evidence type="ECO:0000256" key="1">
    <source>
        <dbReference type="ARBA" id="ARBA00009330"/>
    </source>
</evidence>
<evidence type="ECO:0000313" key="3">
    <source>
        <dbReference type="EMBL" id="QUD88684.1"/>
    </source>
</evidence>
<organism evidence="3 4">
    <name type="scientific">Phenylobacterium montanum</name>
    <dbReference type="NCBI Taxonomy" id="2823693"/>
    <lineage>
        <taxon>Bacteria</taxon>
        <taxon>Pseudomonadati</taxon>
        <taxon>Pseudomonadota</taxon>
        <taxon>Alphaproteobacteria</taxon>
        <taxon>Caulobacterales</taxon>
        <taxon>Caulobacteraceae</taxon>
        <taxon>Phenylobacterium</taxon>
    </lineage>
</organism>
<accession>A0A975G0S6</accession>
<comment type="similarity">
    <text evidence="1">Belongs to the OmpW/AlkL family.</text>
</comment>
<keyword evidence="2" id="KW-0732">Signal</keyword>
<dbReference type="KEGG" id="caul:KCG34_02000"/>
<proteinExistence type="inferred from homology"/>
<dbReference type="AlphaFoldDB" id="A0A975G0S6"/>
<reference evidence="3" key="1">
    <citation type="submission" date="2021-04" db="EMBL/GenBank/DDBJ databases">
        <title>The complete genome sequence of Caulobacter sp. S6.</title>
        <authorList>
            <person name="Tang Y."/>
            <person name="Ouyang W."/>
            <person name="Liu Q."/>
            <person name="Huang B."/>
            <person name="Guo Z."/>
            <person name="Lei P."/>
        </authorList>
    </citation>
    <scope>NUCLEOTIDE SEQUENCE</scope>
    <source>
        <strain evidence="3">S6</strain>
    </source>
</reference>
<protein>
    <submittedName>
        <fullName evidence="3">OmpW family protein</fullName>
    </submittedName>
</protein>
<dbReference type="Pfam" id="PF03922">
    <property type="entry name" value="OmpW"/>
    <property type="match status" value="1"/>
</dbReference>